<name>K5W953_PHACS</name>
<evidence type="ECO:0000256" key="1">
    <source>
        <dbReference type="SAM" id="MobiDB-lite"/>
    </source>
</evidence>
<protein>
    <submittedName>
        <fullName evidence="2">Uncharacterized protein</fullName>
    </submittedName>
</protein>
<reference evidence="2 3" key="1">
    <citation type="journal article" date="2012" name="BMC Genomics">
        <title>Comparative genomics of the white-rot fungi, Phanerochaete carnosa and P. chrysosporium, to elucidate the genetic basis of the distinct wood types they colonize.</title>
        <authorList>
            <person name="Suzuki H."/>
            <person name="MacDonald J."/>
            <person name="Syed K."/>
            <person name="Salamov A."/>
            <person name="Hori C."/>
            <person name="Aerts A."/>
            <person name="Henrissat B."/>
            <person name="Wiebenga A."/>
            <person name="vanKuyk P.A."/>
            <person name="Barry K."/>
            <person name="Lindquist E."/>
            <person name="LaButti K."/>
            <person name="Lapidus A."/>
            <person name="Lucas S."/>
            <person name="Coutinho P."/>
            <person name="Gong Y."/>
            <person name="Samejima M."/>
            <person name="Mahadevan R."/>
            <person name="Abou-Zaid M."/>
            <person name="de Vries R.P."/>
            <person name="Igarashi K."/>
            <person name="Yadav J.S."/>
            <person name="Grigoriev I.V."/>
            <person name="Master E.R."/>
        </authorList>
    </citation>
    <scope>NUCLEOTIDE SEQUENCE [LARGE SCALE GENOMIC DNA]</scope>
    <source>
        <strain evidence="2 3">HHB-10118-sp</strain>
    </source>
</reference>
<feature type="non-terminal residue" evidence="2">
    <location>
        <position position="180"/>
    </location>
</feature>
<dbReference type="GeneID" id="18916507"/>
<dbReference type="RefSeq" id="XP_007395828.1">
    <property type="nucleotide sequence ID" value="XM_007395766.1"/>
</dbReference>
<dbReference type="AlphaFoldDB" id="K5W953"/>
<accession>K5W953</accession>
<dbReference type="Proteomes" id="UP000008370">
    <property type="component" value="Unassembled WGS sequence"/>
</dbReference>
<sequence length="180" mass="18792">MLCASASRLFLASSRILFSSFRLSSSFSFLLKPELGVDPPGFMKRLAYTFASRKSKSALFAVAAGFRAPPTPRARLSAFGVGFTGIPVGVEVPVDGLFFFIGGSFGFLGGGGAAASTLSAFDVESSSSPSSLRTPRLPGKDGPLLEDTPLRSSLIAIGLSTAAALTDLLFVFEKVARLEV</sequence>
<proteinExistence type="predicted"/>
<dbReference type="KEGG" id="pco:PHACADRAFT_256168"/>
<evidence type="ECO:0000313" key="2">
    <source>
        <dbReference type="EMBL" id="EKM55504.1"/>
    </source>
</evidence>
<organism evidence="2 3">
    <name type="scientific">Phanerochaete carnosa (strain HHB-10118-sp)</name>
    <name type="common">White-rot fungus</name>
    <name type="synonym">Peniophora carnosa</name>
    <dbReference type="NCBI Taxonomy" id="650164"/>
    <lineage>
        <taxon>Eukaryota</taxon>
        <taxon>Fungi</taxon>
        <taxon>Dikarya</taxon>
        <taxon>Basidiomycota</taxon>
        <taxon>Agaricomycotina</taxon>
        <taxon>Agaricomycetes</taxon>
        <taxon>Polyporales</taxon>
        <taxon>Phanerochaetaceae</taxon>
        <taxon>Phanerochaete</taxon>
    </lineage>
</organism>
<dbReference type="InParanoid" id="K5W953"/>
<evidence type="ECO:0000313" key="3">
    <source>
        <dbReference type="Proteomes" id="UP000008370"/>
    </source>
</evidence>
<dbReference type="EMBL" id="JH930472">
    <property type="protein sequence ID" value="EKM55504.1"/>
    <property type="molecule type" value="Genomic_DNA"/>
</dbReference>
<gene>
    <name evidence="2" type="ORF">PHACADRAFT_256168</name>
</gene>
<dbReference type="HOGENOM" id="CLU_1499816_0_0_1"/>
<keyword evidence="3" id="KW-1185">Reference proteome</keyword>
<feature type="region of interest" description="Disordered" evidence="1">
    <location>
        <begin position="126"/>
        <end position="145"/>
    </location>
</feature>